<dbReference type="EMBL" id="OA565331">
    <property type="protein sequence ID" value="CAD7196796.1"/>
    <property type="molecule type" value="Genomic_DNA"/>
</dbReference>
<gene>
    <name evidence="9" type="ORF">TDIB3V08_LOCUS3125</name>
</gene>
<evidence type="ECO:0000259" key="8">
    <source>
        <dbReference type="PROSITE" id="PS50156"/>
    </source>
</evidence>
<evidence type="ECO:0000256" key="2">
    <source>
        <dbReference type="ARBA" id="ARBA00005585"/>
    </source>
</evidence>
<dbReference type="PANTHER" id="PTHR10796:SF130">
    <property type="entry name" value="PATCHED DOMAIN-CONTAINING PROTEIN 3-LIKE PROTEIN"/>
    <property type="match status" value="1"/>
</dbReference>
<evidence type="ECO:0000256" key="7">
    <source>
        <dbReference type="SAM" id="Phobius"/>
    </source>
</evidence>
<dbReference type="SUPFAM" id="SSF82866">
    <property type="entry name" value="Multidrug efflux transporter AcrB transmembrane domain"/>
    <property type="match status" value="1"/>
</dbReference>
<dbReference type="SUPFAM" id="SSF56672">
    <property type="entry name" value="DNA/RNA polymerases"/>
    <property type="match status" value="1"/>
</dbReference>
<proteinExistence type="inferred from homology"/>
<evidence type="ECO:0000256" key="1">
    <source>
        <dbReference type="ARBA" id="ARBA00004141"/>
    </source>
</evidence>
<dbReference type="GO" id="GO:0016020">
    <property type="term" value="C:membrane"/>
    <property type="evidence" value="ECO:0007669"/>
    <property type="project" value="UniProtKB-SubCell"/>
</dbReference>
<comment type="subcellular location">
    <subcellularLocation>
        <location evidence="1">Membrane</location>
        <topology evidence="1">Multi-pass membrane protein</topology>
    </subcellularLocation>
</comment>
<dbReference type="PANTHER" id="PTHR10796">
    <property type="entry name" value="PATCHED-RELATED"/>
    <property type="match status" value="1"/>
</dbReference>
<keyword evidence="6" id="KW-0325">Glycoprotein</keyword>
<name>A0A7R8VH67_TIMDO</name>
<keyword evidence="3 7" id="KW-0812">Transmembrane</keyword>
<dbReference type="InterPro" id="IPR000731">
    <property type="entry name" value="SSD"/>
</dbReference>
<dbReference type="GO" id="GO:0071897">
    <property type="term" value="P:DNA biosynthetic process"/>
    <property type="evidence" value="ECO:0007669"/>
    <property type="project" value="UniProtKB-ARBA"/>
</dbReference>
<keyword evidence="4 7" id="KW-1133">Transmembrane helix</keyword>
<evidence type="ECO:0000256" key="4">
    <source>
        <dbReference type="ARBA" id="ARBA00022989"/>
    </source>
</evidence>
<dbReference type="InterPro" id="IPR043502">
    <property type="entry name" value="DNA/RNA_pol_sf"/>
</dbReference>
<evidence type="ECO:0000256" key="6">
    <source>
        <dbReference type="ARBA" id="ARBA00023180"/>
    </source>
</evidence>
<evidence type="ECO:0000256" key="5">
    <source>
        <dbReference type="ARBA" id="ARBA00023136"/>
    </source>
</evidence>
<dbReference type="InterPro" id="IPR003392">
    <property type="entry name" value="PTHD_SSD"/>
</dbReference>
<dbReference type="Gene3D" id="1.20.1640.10">
    <property type="entry name" value="Multidrug efflux transporter AcrB transmembrane domain"/>
    <property type="match status" value="1"/>
</dbReference>
<keyword evidence="5 7" id="KW-0472">Membrane</keyword>
<dbReference type="PROSITE" id="PS50156">
    <property type="entry name" value="SSD"/>
    <property type="match status" value="1"/>
</dbReference>
<organism evidence="9">
    <name type="scientific">Timema douglasi</name>
    <name type="common">Walking stick</name>
    <dbReference type="NCBI Taxonomy" id="61478"/>
    <lineage>
        <taxon>Eukaryota</taxon>
        <taxon>Metazoa</taxon>
        <taxon>Ecdysozoa</taxon>
        <taxon>Arthropoda</taxon>
        <taxon>Hexapoda</taxon>
        <taxon>Insecta</taxon>
        <taxon>Pterygota</taxon>
        <taxon>Neoptera</taxon>
        <taxon>Polyneoptera</taxon>
        <taxon>Phasmatodea</taxon>
        <taxon>Timematodea</taxon>
        <taxon>Timematoidea</taxon>
        <taxon>Timematidae</taxon>
        <taxon>Timema</taxon>
    </lineage>
</organism>
<feature type="domain" description="SSD" evidence="8">
    <location>
        <begin position="1"/>
        <end position="120"/>
    </location>
</feature>
<evidence type="ECO:0000313" key="9">
    <source>
        <dbReference type="EMBL" id="CAD7196796.1"/>
    </source>
</evidence>
<dbReference type="AlphaFoldDB" id="A0A7R8VH67"/>
<dbReference type="InterPro" id="IPR051697">
    <property type="entry name" value="Patched_domain-protein"/>
</dbReference>
<reference evidence="9" key="1">
    <citation type="submission" date="2020-11" db="EMBL/GenBank/DDBJ databases">
        <authorList>
            <person name="Tran Van P."/>
        </authorList>
    </citation>
    <scope>NUCLEOTIDE SEQUENCE</scope>
</reference>
<dbReference type="Pfam" id="PF02460">
    <property type="entry name" value="Patched"/>
    <property type="match status" value="1"/>
</dbReference>
<evidence type="ECO:0000256" key="3">
    <source>
        <dbReference type="ARBA" id="ARBA00022692"/>
    </source>
</evidence>
<comment type="similarity">
    <text evidence="2">Belongs to the patched family.</text>
</comment>
<accession>A0A7R8VH67</accession>
<sequence>MALVYLSLMAVSLVGQAILASYGLCFYMGFFWGPIHPILPFLLLGVGIDNTFVIVQCVDNIKQNDKGVDIPDRIALALEKAGVSITITSLTDILAFAVGTSSILVILSTITLFAVNVACVIQVEQRFDPIWYLNPESYPIQFNDKLNQYFPQFGKRAGIYLGGVNYFEEEERLNKLFSLLKSNHYINNATVDFWYPSFKVWLSKRITGSEPAFAWRESKKPFRKNHPPVHPTEIRISISPSSAVEHNTTSVLANYATEAEEYEFPEDEDGMKGYLSEYLLFTKEGQAFVKDIKFTQLPIGEYNITTSKITIQHILMNTTNQQVDAMESIQNILKEVNFTNDEQIVAFSPDYVSWTANKIIGEELIRNLGLTIGAVSIVTLVLIQNIRTALLVISCVIFTVTDLLFSGVVTFGVFHGLIFLPVILSWLGPEEQKIPHCKVSLPLKHDAVLFSSLNMKNEQTIHEESPCVSSPVKVNVASDLDSQEDTSITSLVTVDGVSYERTINKQDTTADSRPTNRLYQSKPVHFNPKRNESQCRAGLRKWKLCQYRFLTLSATKTHGNFNHLDRAEWKIISEIEFLGHIMSRKGLTIDPERTRAIREYPLPDTCRKLTQFFGMLLALNFDVIRVKGGKNIFTDGLSLMFEGSEERKQSTLNDEVEPTTSLTLLGCLEELFTPISESQRDDPILGEIYRKTSKGMDQVIRNLVSKCETCLRSKPAQNTKYGELTSDVAKFPMKRLFVDFFTPLPWAKEGIRHFTTSLYNPNPSHVERFHINLKSALIAFHNVHHKQWDSNLTCLQYCPSRESQEYAV</sequence>
<feature type="transmembrane region" description="Helical" evidence="7">
    <location>
        <begin position="103"/>
        <end position="123"/>
    </location>
</feature>
<protein>
    <recommendedName>
        <fullName evidence="8">SSD domain-containing protein</fullName>
    </recommendedName>
</protein>